<dbReference type="EMBL" id="CP025197">
    <property type="protein sequence ID" value="AUG56031.1"/>
    <property type="molecule type" value="Genomic_DNA"/>
</dbReference>
<name>A0A2K9EHQ6_9FIRM</name>
<evidence type="ECO:0000313" key="3">
    <source>
        <dbReference type="EMBL" id="AUG56031.1"/>
    </source>
</evidence>
<sequence length="263" mass="30666">MKFKLFISSLLNGRNIGTLTILLMFSGMASESRGDLLFLPLSAASFAVYSGLVIQSFTSKKFQEKFISKMKHRNIKKLDRTCITLADDAKRYTNAAYYKKLRLIMDDKNEIMKLYYKEGPNFLNEKITEKALDLVISYIKLLKSFCIRYKELNSVDVKPVQERIAKNSRKLNFTSDPKIRENIKKIIEMDEKILSRLKEEKLNLERIDTRLDYIKSTVYMLKQQLNLKLGTEEELLEKIEGAVNEAIALESVLDERNKRRIKI</sequence>
<keyword evidence="2" id="KW-0472">Membrane</keyword>
<keyword evidence="1" id="KW-0175">Coiled coil</keyword>
<dbReference type="RefSeq" id="WP_101298476.1">
    <property type="nucleotide sequence ID" value="NZ_CP025197.1"/>
</dbReference>
<keyword evidence="4" id="KW-1185">Reference proteome</keyword>
<dbReference type="KEGG" id="hsc:HVS_00205"/>
<gene>
    <name evidence="3" type="ORF">HVS_00205</name>
</gene>
<dbReference type="Proteomes" id="UP000233534">
    <property type="component" value="Chromosome"/>
</dbReference>
<dbReference type="AlphaFoldDB" id="A0A2K9EHQ6"/>
<keyword evidence="2" id="KW-1133">Transmembrane helix</keyword>
<evidence type="ECO:0000313" key="4">
    <source>
        <dbReference type="Proteomes" id="UP000233534"/>
    </source>
</evidence>
<evidence type="ECO:0000256" key="1">
    <source>
        <dbReference type="SAM" id="Coils"/>
    </source>
</evidence>
<proteinExistence type="predicted"/>
<feature type="coiled-coil region" evidence="1">
    <location>
        <begin position="180"/>
        <end position="242"/>
    </location>
</feature>
<keyword evidence="2" id="KW-0812">Transmembrane</keyword>
<protein>
    <recommendedName>
        <fullName evidence="5">5-bromo-4-chloroindolyl phosphate hydrolysis protein</fullName>
    </recommendedName>
</protein>
<reference evidence="3 4" key="1">
    <citation type="submission" date="2017-12" db="EMBL/GenBank/DDBJ databases">
        <title>Complete genome sequence of Herbivorax saccincola GGR1, a novel Cellulosome-producing hydrolytic bacterium in a thermophilic biogas plant, established by Illumina and Nanopore MinION sequencing.</title>
        <authorList>
            <person name="Pechtl A."/>
            <person name="Ruckert C."/>
            <person name="Koeck D.E."/>
            <person name="Maus I."/>
            <person name="Winkler A."/>
            <person name="Kalinowski J."/>
            <person name="Puhler A."/>
            <person name="Schwarz W.W."/>
            <person name="Zverlov V.V."/>
            <person name="Schluter A."/>
            <person name="Liebl W."/>
        </authorList>
    </citation>
    <scope>NUCLEOTIDE SEQUENCE [LARGE SCALE GENOMIC DNA]</scope>
    <source>
        <strain evidence="4">SR1</strain>
    </source>
</reference>
<feature type="transmembrane region" description="Helical" evidence="2">
    <location>
        <begin position="36"/>
        <end position="57"/>
    </location>
</feature>
<evidence type="ECO:0000256" key="2">
    <source>
        <dbReference type="SAM" id="Phobius"/>
    </source>
</evidence>
<feature type="transmembrane region" description="Helical" evidence="2">
    <location>
        <begin position="12"/>
        <end position="30"/>
    </location>
</feature>
<accession>A0A2K9EHQ6</accession>
<organism evidence="3 4">
    <name type="scientific">Acetivibrio saccincola</name>
    <dbReference type="NCBI Taxonomy" id="1677857"/>
    <lineage>
        <taxon>Bacteria</taxon>
        <taxon>Bacillati</taxon>
        <taxon>Bacillota</taxon>
        <taxon>Clostridia</taxon>
        <taxon>Eubacteriales</taxon>
        <taxon>Oscillospiraceae</taxon>
        <taxon>Acetivibrio</taxon>
    </lineage>
</organism>
<evidence type="ECO:0008006" key="5">
    <source>
        <dbReference type="Google" id="ProtNLM"/>
    </source>
</evidence>